<reference evidence="4 5" key="1">
    <citation type="journal article" date="2014" name="PLoS Genet.">
        <title>Phylogenetically driven sequencing of extremely halophilic archaea reveals strategies for static and dynamic osmo-response.</title>
        <authorList>
            <person name="Becker E.A."/>
            <person name="Seitzer P.M."/>
            <person name="Tritt A."/>
            <person name="Larsen D."/>
            <person name="Krusor M."/>
            <person name="Yao A.I."/>
            <person name="Wu D."/>
            <person name="Madern D."/>
            <person name="Eisen J.A."/>
            <person name="Darling A.E."/>
            <person name="Facciotti M.T."/>
        </authorList>
    </citation>
    <scope>NUCLEOTIDE SEQUENCE [LARGE SCALE GENOMIC DNA]</scope>
    <source>
        <strain evidence="4 5">DSM 3751</strain>
    </source>
</reference>
<dbReference type="EMBL" id="AOII01000041">
    <property type="protein sequence ID" value="ELY78912.1"/>
    <property type="molecule type" value="Genomic_DNA"/>
</dbReference>
<evidence type="ECO:0000313" key="5">
    <source>
        <dbReference type="Proteomes" id="UP000011618"/>
    </source>
</evidence>
<proteinExistence type="predicted"/>
<comment type="caution">
    <text evidence="4">The sequence shown here is derived from an EMBL/GenBank/DDBJ whole genome shotgun (WGS) entry which is preliminary data.</text>
</comment>
<dbReference type="eggNOG" id="arCOG06244">
    <property type="taxonomic scope" value="Archaea"/>
</dbReference>
<name>L9YZK8_9EURY</name>
<organism evidence="4 5">
    <name type="scientific">Natrinema pallidum DSM 3751</name>
    <dbReference type="NCBI Taxonomy" id="1227495"/>
    <lineage>
        <taxon>Archaea</taxon>
        <taxon>Methanobacteriati</taxon>
        <taxon>Methanobacteriota</taxon>
        <taxon>Stenosarchaea group</taxon>
        <taxon>Halobacteria</taxon>
        <taxon>Halobacteriales</taxon>
        <taxon>Natrialbaceae</taxon>
        <taxon>Natrinema</taxon>
    </lineage>
</organism>
<dbReference type="Pfam" id="PF24422">
    <property type="entry name" value="DUF7552"/>
    <property type="match status" value="1"/>
</dbReference>
<feature type="domain" description="DUF7552" evidence="3">
    <location>
        <begin position="41"/>
        <end position="115"/>
    </location>
</feature>
<sequence length="348" mass="37691">MVLVRADSGKRASVRLSPARTVGTAATEPEHDWRKPMVGTTLRDIRTHIERLASDDGEYYVVCARSGERPVPVAGKRFATRTDAADAAQATEQYRAALRRYDPQLPFYDPVACQERPADANAAAQAAGESNAPTRALGNGDTQTTPPSVDRDPWDDSPLISFCHDVSGAVFESLSARDHEDAERAIMETYMAAAEATTDRNTLCLVLLETMASELEAHLETAERMQVLRAAATNLSPVEPAADPVEASLAFLDSLSLIREYGVTRDSTDSTDGTDDVWTVSLRGYAIECGESRFPTLPIGIDILRRSGTPDEPLGVTDVTALGEGDWQFVLRSDATASGLVCTWGERQ</sequence>
<gene>
    <name evidence="4" type="ORF">C487_06790</name>
</gene>
<feature type="domain" description="DUF7551" evidence="2">
    <location>
        <begin position="159"/>
        <end position="342"/>
    </location>
</feature>
<accession>L9YZK8</accession>
<dbReference type="PATRIC" id="fig|1227495.3.peg.1359"/>
<dbReference type="Proteomes" id="UP000011618">
    <property type="component" value="Unassembled WGS sequence"/>
</dbReference>
<evidence type="ECO:0000313" key="4">
    <source>
        <dbReference type="EMBL" id="ELY78912.1"/>
    </source>
</evidence>
<dbReference type="AlphaFoldDB" id="L9YZK8"/>
<dbReference type="InterPro" id="IPR055974">
    <property type="entry name" value="DUF7552"/>
</dbReference>
<evidence type="ECO:0000259" key="3">
    <source>
        <dbReference type="Pfam" id="PF24422"/>
    </source>
</evidence>
<protein>
    <submittedName>
        <fullName evidence="4">Uncharacterized protein</fullName>
    </submittedName>
</protein>
<evidence type="ECO:0000259" key="2">
    <source>
        <dbReference type="Pfam" id="PF24420"/>
    </source>
</evidence>
<feature type="region of interest" description="Disordered" evidence="1">
    <location>
        <begin position="1"/>
        <end position="31"/>
    </location>
</feature>
<dbReference type="InterPro" id="IPR055973">
    <property type="entry name" value="DUF7551"/>
</dbReference>
<feature type="region of interest" description="Disordered" evidence="1">
    <location>
        <begin position="118"/>
        <end position="155"/>
    </location>
</feature>
<dbReference type="Pfam" id="PF24420">
    <property type="entry name" value="DUF7551"/>
    <property type="match status" value="1"/>
</dbReference>
<evidence type="ECO:0000256" key="1">
    <source>
        <dbReference type="SAM" id="MobiDB-lite"/>
    </source>
</evidence>